<sequence length="190" mass="21282">MIWWPTEVPTLSRGLITLRPARESDIPAIYEACQDPIIPKFTTVPANYTMAHAEFFIREKAPQSFLNQSELLLIIEKGVGADARFVGPISFHSFDVANECAEIGYWITKEMRGAGIAKIACQMLTDYGFTTMGYKRIQAHVNVENIASRKLLLASGYTLEGVIRSKVKEDDGQFTDMALFSVLRGEWKGL</sequence>
<proteinExistence type="predicted"/>
<dbReference type="Gene3D" id="3.40.630.30">
    <property type="match status" value="1"/>
</dbReference>
<dbReference type="PANTHER" id="PTHR43441">
    <property type="entry name" value="RIBOSOMAL-PROTEIN-SERINE ACETYLTRANSFERASE"/>
    <property type="match status" value="1"/>
</dbReference>
<dbReference type="InterPro" id="IPR000182">
    <property type="entry name" value="GNAT_dom"/>
</dbReference>
<accession>A0A6J6Z9R0</accession>
<dbReference type="InterPro" id="IPR016181">
    <property type="entry name" value="Acyl_CoA_acyltransferase"/>
</dbReference>
<gene>
    <name evidence="2" type="ORF">UFOPK3166_00218</name>
</gene>
<dbReference type="PROSITE" id="PS51186">
    <property type="entry name" value="GNAT"/>
    <property type="match status" value="1"/>
</dbReference>
<feature type="domain" description="N-acetyltransferase" evidence="1">
    <location>
        <begin position="16"/>
        <end position="182"/>
    </location>
</feature>
<dbReference type="PANTHER" id="PTHR43441:SF2">
    <property type="entry name" value="FAMILY ACETYLTRANSFERASE, PUTATIVE (AFU_ORTHOLOGUE AFUA_7G00850)-RELATED"/>
    <property type="match status" value="1"/>
</dbReference>
<dbReference type="Pfam" id="PF13302">
    <property type="entry name" value="Acetyltransf_3"/>
    <property type="match status" value="1"/>
</dbReference>
<reference evidence="2" key="1">
    <citation type="submission" date="2020-05" db="EMBL/GenBank/DDBJ databases">
        <authorList>
            <person name="Chiriac C."/>
            <person name="Salcher M."/>
            <person name="Ghai R."/>
            <person name="Kavagutti S V."/>
        </authorList>
    </citation>
    <scope>NUCLEOTIDE SEQUENCE</scope>
</reference>
<dbReference type="InterPro" id="IPR051908">
    <property type="entry name" value="Ribosomal_N-acetyltransferase"/>
</dbReference>
<dbReference type="EMBL" id="CAFABD010000019">
    <property type="protein sequence ID" value="CAB4818491.1"/>
    <property type="molecule type" value="Genomic_DNA"/>
</dbReference>
<organism evidence="2">
    <name type="scientific">freshwater metagenome</name>
    <dbReference type="NCBI Taxonomy" id="449393"/>
    <lineage>
        <taxon>unclassified sequences</taxon>
        <taxon>metagenomes</taxon>
        <taxon>ecological metagenomes</taxon>
    </lineage>
</organism>
<dbReference type="GO" id="GO:1990189">
    <property type="term" value="F:protein N-terminal-serine acetyltransferase activity"/>
    <property type="evidence" value="ECO:0007669"/>
    <property type="project" value="TreeGrafter"/>
</dbReference>
<evidence type="ECO:0000313" key="2">
    <source>
        <dbReference type="EMBL" id="CAB4818491.1"/>
    </source>
</evidence>
<dbReference type="SUPFAM" id="SSF55729">
    <property type="entry name" value="Acyl-CoA N-acyltransferases (Nat)"/>
    <property type="match status" value="1"/>
</dbReference>
<name>A0A6J6Z9R0_9ZZZZ</name>
<evidence type="ECO:0000259" key="1">
    <source>
        <dbReference type="PROSITE" id="PS51186"/>
    </source>
</evidence>
<dbReference type="GO" id="GO:0005737">
    <property type="term" value="C:cytoplasm"/>
    <property type="evidence" value="ECO:0007669"/>
    <property type="project" value="TreeGrafter"/>
</dbReference>
<dbReference type="GO" id="GO:0008999">
    <property type="term" value="F:protein-N-terminal-alanine acetyltransferase activity"/>
    <property type="evidence" value="ECO:0007669"/>
    <property type="project" value="TreeGrafter"/>
</dbReference>
<dbReference type="AlphaFoldDB" id="A0A6J6Z9R0"/>
<protein>
    <submittedName>
        <fullName evidence="2">Unannotated protein</fullName>
    </submittedName>
</protein>